<feature type="compositionally biased region" description="Basic residues" evidence="1">
    <location>
        <begin position="78"/>
        <end position="87"/>
    </location>
</feature>
<dbReference type="PATRIC" id="fig|1403939.3.peg.308"/>
<name>W1VR87_9ACTO</name>
<organism evidence="2 3">
    <name type="scientific">Actinomyces urogenitalis DORA_12</name>
    <dbReference type="NCBI Taxonomy" id="1403939"/>
    <lineage>
        <taxon>Bacteria</taxon>
        <taxon>Bacillati</taxon>
        <taxon>Actinomycetota</taxon>
        <taxon>Actinomycetes</taxon>
        <taxon>Actinomycetales</taxon>
        <taxon>Actinomycetaceae</taxon>
        <taxon>Actinomyces</taxon>
    </lineage>
</organism>
<evidence type="ECO:0000313" key="3">
    <source>
        <dbReference type="Proteomes" id="UP000018852"/>
    </source>
</evidence>
<feature type="compositionally biased region" description="Acidic residues" evidence="1">
    <location>
        <begin position="49"/>
        <end position="64"/>
    </location>
</feature>
<comment type="caution">
    <text evidence="2">The sequence shown here is derived from an EMBL/GenBank/DDBJ whole genome shotgun (WGS) entry which is preliminary data.</text>
</comment>
<evidence type="ECO:0000313" key="2">
    <source>
        <dbReference type="EMBL" id="ETJ06659.1"/>
    </source>
</evidence>
<dbReference type="AlphaFoldDB" id="W1VR87"/>
<dbReference type="EMBL" id="AZLV01000241">
    <property type="protein sequence ID" value="ETJ06659.1"/>
    <property type="molecule type" value="Genomic_DNA"/>
</dbReference>
<reference evidence="2 3" key="1">
    <citation type="submission" date="2013-12" db="EMBL/GenBank/DDBJ databases">
        <title>A Varibaculum cambriense genome reconstructed from a premature infant gut community with otherwise low bacterial novelty that shifts toward anaerobic metabolism during the third week of life.</title>
        <authorList>
            <person name="Brown C.T."/>
            <person name="Sharon I."/>
            <person name="Thomas B.C."/>
            <person name="Castelle C.J."/>
            <person name="Morowitz M.J."/>
            <person name="Banfield J.F."/>
        </authorList>
    </citation>
    <scope>NUCLEOTIDE SEQUENCE [LARGE SCALE GENOMIC DNA]</scope>
    <source>
        <strain evidence="3">DORA_12</strain>
    </source>
</reference>
<protein>
    <submittedName>
        <fullName evidence="2">Uncharacterized protein</fullName>
    </submittedName>
</protein>
<sequence>MRVTSPLYPELLVTDLGLTFTDGRADVDQETAETLQKLPASLGLIFGQDEAEDSEAESVAEAEDATPGADEAAPAKPKAARARKPRAKAAESETW</sequence>
<dbReference type="Proteomes" id="UP000018852">
    <property type="component" value="Unassembled WGS sequence"/>
</dbReference>
<evidence type="ECO:0000256" key="1">
    <source>
        <dbReference type="SAM" id="MobiDB-lite"/>
    </source>
</evidence>
<accession>W1VR87</accession>
<proteinExistence type="predicted"/>
<feature type="region of interest" description="Disordered" evidence="1">
    <location>
        <begin position="49"/>
        <end position="95"/>
    </location>
</feature>
<gene>
    <name evidence="2" type="ORF">Q605_AUC00241G0003</name>
</gene>